<dbReference type="Pfam" id="PF14542">
    <property type="entry name" value="Acetyltransf_CG"/>
    <property type="match status" value="1"/>
</dbReference>
<evidence type="ECO:0000313" key="2">
    <source>
        <dbReference type="EMBL" id="TCP08637.1"/>
    </source>
</evidence>
<comment type="caution">
    <text evidence="2">The sequence shown here is derived from an EMBL/GenBank/DDBJ whole genome shotgun (WGS) entry which is preliminary data.</text>
</comment>
<dbReference type="InterPro" id="IPR016181">
    <property type="entry name" value="Acyl_CoA_acyltransferase"/>
</dbReference>
<organism evidence="2 3">
    <name type="scientific">Caldimonas thermodepolymerans</name>
    <dbReference type="NCBI Taxonomy" id="215580"/>
    <lineage>
        <taxon>Bacteria</taxon>
        <taxon>Pseudomonadati</taxon>
        <taxon>Pseudomonadota</taxon>
        <taxon>Betaproteobacteria</taxon>
        <taxon>Burkholderiales</taxon>
        <taxon>Sphaerotilaceae</taxon>
        <taxon>Caldimonas</taxon>
    </lineage>
</organism>
<accession>A0AA46DF39</accession>
<dbReference type="InterPro" id="IPR031165">
    <property type="entry name" value="GNAT_YJDJ"/>
</dbReference>
<dbReference type="Gene3D" id="3.40.630.30">
    <property type="match status" value="1"/>
</dbReference>
<name>A0AA46DF39_9BURK</name>
<dbReference type="CDD" id="cd04301">
    <property type="entry name" value="NAT_SF"/>
    <property type="match status" value="1"/>
</dbReference>
<evidence type="ECO:0000259" key="1">
    <source>
        <dbReference type="PROSITE" id="PS51729"/>
    </source>
</evidence>
<dbReference type="Proteomes" id="UP000294772">
    <property type="component" value="Unassembled WGS sequence"/>
</dbReference>
<dbReference type="RefSeq" id="WP_132763609.1">
    <property type="nucleotide sequence ID" value="NZ_CALFFA010000001.1"/>
</dbReference>
<dbReference type="EMBL" id="SLXF01000002">
    <property type="protein sequence ID" value="TCP08637.1"/>
    <property type="molecule type" value="Genomic_DNA"/>
</dbReference>
<gene>
    <name evidence="2" type="ORF">EV676_102145</name>
</gene>
<dbReference type="AlphaFoldDB" id="A0AA46DF39"/>
<sequence length="95" mass="10368">MPTPPEIVHNAAAHRFETRVDGHLSVAEYRLSDGIMHMTHTEVPAALQGRGIAAALVEGALAHARSQGLKINPLCSYVRSYMQRHPQTQDLLATS</sequence>
<feature type="domain" description="N-acetyltransferase" evidence="1">
    <location>
        <begin position="8"/>
        <end position="93"/>
    </location>
</feature>
<dbReference type="SUPFAM" id="SSF55729">
    <property type="entry name" value="Acyl-CoA N-acyltransferases (Nat)"/>
    <property type="match status" value="1"/>
</dbReference>
<dbReference type="InterPro" id="IPR045057">
    <property type="entry name" value="Gcn5-rel_NAT"/>
</dbReference>
<dbReference type="PROSITE" id="PS51729">
    <property type="entry name" value="GNAT_YJDJ"/>
    <property type="match status" value="1"/>
</dbReference>
<evidence type="ECO:0000313" key="3">
    <source>
        <dbReference type="Proteomes" id="UP000294772"/>
    </source>
</evidence>
<reference evidence="2 3" key="1">
    <citation type="submission" date="2019-03" db="EMBL/GenBank/DDBJ databases">
        <title>Genomic Encyclopedia of Type Strains, Phase IV (KMG-IV): sequencing the most valuable type-strain genomes for metagenomic binning, comparative biology and taxonomic classification.</title>
        <authorList>
            <person name="Goeker M."/>
        </authorList>
    </citation>
    <scope>NUCLEOTIDE SEQUENCE [LARGE SCALE GENOMIC DNA]</scope>
    <source>
        <strain evidence="2 3">DSM 15264</strain>
    </source>
</reference>
<dbReference type="PANTHER" id="PTHR31435:SF9">
    <property type="entry name" value="PROTEIN NATD1"/>
    <property type="match status" value="1"/>
</dbReference>
<dbReference type="PANTHER" id="PTHR31435">
    <property type="entry name" value="PROTEIN NATD1"/>
    <property type="match status" value="1"/>
</dbReference>
<protein>
    <recommendedName>
        <fullName evidence="1">N-acetyltransferase domain-containing protein</fullName>
    </recommendedName>
</protein>
<proteinExistence type="predicted"/>